<dbReference type="AlphaFoldDB" id="A5FVE2"/>
<feature type="transmembrane region" description="Helical" evidence="1">
    <location>
        <begin position="77"/>
        <end position="99"/>
    </location>
</feature>
<feature type="transmembrane region" description="Helical" evidence="1">
    <location>
        <begin position="157"/>
        <end position="181"/>
    </location>
</feature>
<accession>A5FVE2</accession>
<dbReference type="KEGG" id="acr:Acry_0348"/>
<feature type="transmembrane region" description="Helical" evidence="1">
    <location>
        <begin position="119"/>
        <end position="145"/>
    </location>
</feature>
<dbReference type="Proteomes" id="UP000000245">
    <property type="component" value="Chromosome"/>
</dbReference>
<name>A5FVE2_ACICJ</name>
<keyword evidence="1" id="KW-0472">Membrane</keyword>
<gene>
    <name evidence="2" type="ordered locus">Acry_0348</name>
</gene>
<proteinExistence type="predicted"/>
<keyword evidence="3" id="KW-1185">Reference proteome</keyword>
<dbReference type="HOGENOM" id="CLU_037802_0_0_5"/>
<keyword evidence="1" id="KW-1133">Transmembrane helix</keyword>
<organism evidence="2 3">
    <name type="scientific">Acidiphilium cryptum (strain JF-5)</name>
    <dbReference type="NCBI Taxonomy" id="349163"/>
    <lineage>
        <taxon>Bacteria</taxon>
        <taxon>Pseudomonadati</taxon>
        <taxon>Pseudomonadota</taxon>
        <taxon>Alphaproteobacteria</taxon>
        <taxon>Acetobacterales</taxon>
        <taxon>Acidocellaceae</taxon>
        <taxon>Acidiphilium</taxon>
    </lineage>
</organism>
<feature type="transmembrane region" description="Helical" evidence="1">
    <location>
        <begin position="46"/>
        <end position="65"/>
    </location>
</feature>
<evidence type="ECO:0000313" key="3">
    <source>
        <dbReference type="Proteomes" id="UP000000245"/>
    </source>
</evidence>
<dbReference type="RefSeq" id="WP_011941467.1">
    <property type="nucleotide sequence ID" value="NC_009484.1"/>
</dbReference>
<sequence>MIHLPLGWTGSLSGLLIGLAFGAILEGAGFADPARLTGQLRLVDWTVFKVMFTAIIVAGTLLYLFRDLGLLPFGRIFVPSLYLWGTLLGGALIGIGMAVGGYCPGTAAVALASGRLDGLVFLLGIGAGTILFNGAYPAIGAWAYARTGKAALTLPQLLHLSPWIILPALLALLVAVVRLTAAPAGRASS</sequence>
<reference evidence="2 3" key="1">
    <citation type="submission" date="2007-05" db="EMBL/GenBank/DDBJ databases">
        <title>Complete sequence of chromosome of Acidiphilium cryptum JF-5.</title>
        <authorList>
            <consortium name="US DOE Joint Genome Institute"/>
            <person name="Copeland A."/>
            <person name="Lucas S."/>
            <person name="Lapidus A."/>
            <person name="Barry K."/>
            <person name="Detter J.C."/>
            <person name="Glavina del Rio T."/>
            <person name="Hammon N."/>
            <person name="Israni S."/>
            <person name="Dalin E."/>
            <person name="Tice H."/>
            <person name="Pitluck S."/>
            <person name="Sims D."/>
            <person name="Brettin T."/>
            <person name="Bruce D."/>
            <person name="Han C."/>
            <person name="Schmutz J."/>
            <person name="Larimer F."/>
            <person name="Land M."/>
            <person name="Hauser L."/>
            <person name="Kyrpides N."/>
            <person name="Kim E."/>
            <person name="Magnuson T."/>
            <person name="Richardson P."/>
        </authorList>
    </citation>
    <scope>NUCLEOTIDE SEQUENCE [LARGE SCALE GENOMIC DNA]</scope>
    <source>
        <strain evidence="2 3">JF-5</strain>
    </source>
</reference>
<dbReference type="InterPro" id="IPR007272">
    <property type="entry name" value="Sulf_transp_TsuA/YedE"/>
</dbReference>
<keyword evidence="1" id="KW-0812">Transmembrane</keyword>
<dbReference type="EMBL" id="CP000697">
    <property type="protein sequence ID" value="ABQ29574.1"/>
    <property type="molecule type" value="Genomic_DNA"/>
</dbReference>
<dbReference type="STRING" id="349163.Acry_0348"/>
<evidence type="ECO:0000313" key="2">
    <source>
        <dbReference type="EMBL" id="ABQ29574.1"/>
    </source>
</evidence>
<evidence type="ECO:0000256" key="1">
    <source>
        <dbReference type="SAM" id="Phobius"/>
    </source>
</evidence>
<dbReference type="Pfam" id="PF04143">
    <property type="entry name" value="Sulf_transp"/>
    <property type="match status" value="1"/>
</dbReference>
<protein>
    <submittedName>
        <fullName evidence="2">Uncharacterized protein</fullName>
    </submittedName>
</protein>
<dbReference type="eggNOG" id="COG2391">
    <property type="taxonomic scope" value="Bacteria"/>
</dbReference>